<comment type="caution">
    <text evidence="2">The sequence shown here is derived from an EMBL/GenBank/DDBJ whole genome shotgun (WGS) entry which is preliminary data.</text>
</comment>
<evidence type="ECO:0000313" key="3">
    <source>
        <dbReference type="EMBL" id="KAK7083757.1"/>
    </source>
</evidence>
<evidence type="ECO:0000256" key="1">
    <source>
        <dbReference type="SAM" id="Phobius"/>
    </source>
</evidence>
<dbReference type="AlphaFoldDB" id="A0AAN8WEC4"/>
<dbReference type="Proteomes" id="UP001381693">
    <property type="component" value="Unassembled WGS sequence"/>
</dbReference>
<name>A0AAN8WEC4_HALRR</name>
<dbReference type="EMBL" id="JAXCGZ010002570">
    <property type="protein sequence ID" value="KAK7083757.1"/>
    <property type="molecule type" value="Genomic_DNA"/>
</dbReference>
<evidence type="ECO:0000313" key="2">
    <source>
        <dbReference type="EMBL" id="KAK7007480.1"/>
    </source>
</evidence>
<keyword evidence="4" id="KW-1185">Reference proteome</keyword>
<protein>
    <submittedName>
        <fullName evidence="2">Uncharacterized protein</fullName>
    </submittedName>
</protein>
<evidence type="ECO:0000313" key="4">
    <source>
        <dbReference type="Proteomes" id="UP001381693"/>
    </source>
</evidence>
<sequence length="225" mass="25595">MNGVRPITMSDTRQLLIDTADIISCPPRYTMTLNASTRISQFVEAKFWKVTEARLCKEVLNPSYTKAAGYIANIWRTALMSGARLVSLIETVLKPHDSIDTLILRELVITTAQNIWCLLKRIWKKKGIEVVPGDWPQLSHKPSFHAKTLIYTVFIGGITAVLNVFMKVTKVSELKKKLNSRLKAYLRKIPEQYLRLLPRYFHSLLTSGKAAKTSYAVKSRRADSQ</sequence>
<dbReference type="EMBL" id="JAXCGZ010023566">
    <property type="protein sequence ID" value="KAK7007480.1"/>
    <property type="molecule type" value="Genomic_DNA"/>
</dbReference>
<keyword evidence="1" id="KW-0812">Transmembrane</keyword>
<gene>
    <name evidence="2" type="ORF">SK128_019301</name>
    <name evidence="3" type="ORF">SK128_025167</name>
</gene>
<accession>A0AAN8WEC4</accession>
<proteinExistence type="predicted"/>
<reference evidence="2 4" key="1">
    <citation type="submission" date="2023-11" db="EMBL/GenBank/DDBJ databases">
        <title>Halocaridina rubra genome assembly.</title>
        <authorList>
            <person name="Smith C."/>
        </authorList>
    </citation>
    <scope>NUCLEOTIDE SEQUENCE [LARGE SCALE GENOMIC DNA]</scope>
    <source>
        <strain evidence="2">EP-1</strain>
        <tissue evidence="2">Whole</tissue>
    </source>
</reference>
<keyword evidence="1" id="KW-0472">Membrane</keyword>
<organism evidence="2 4">
    <name type="scientific">Halocaridina rubra</name>
    <name type="common">Hawaiian red shrimp</name>
    <dbReference type="NCBI Taxonomy" id="373956"/>
    <lineage>
        <taxon>Eukaryota</taxon>
        <taxon>Metazoa</taxon>
        <taxon>Ecdysozoa</taxon>
        <taxon>Arthropoda</taxon>
        <taxon>Crustacea</taxon>
        <taxon>Multicrustacea</taxon>
        <taxon>Malacostraca</taxon>
        <taxon>Eumalacostraca</taxon>
        <taxon>Eucarida</taxon>
        <taxon>Decapoda</taxon>
        <taxon>Pleocyemata</taxon>
        <taxon>Caridea</taxon>
        <taxon>Atyoidea</taxon>
        <taxon>Atyidae</taxon>
        <taxon>Halocaridina</taxon>
    </lineage>
</organism>
<feature type="transmembrane region" description="Helical" evidence="1">
    <location>
        <begin position="148"/>
        <end position="166"/>
    </location>
</feature>
<keyword evidence="1" id="KW-1133">Transmembrane helix</keyword>